<accession>A0A2Z4INM9</accession>
<organism evidence="1 2">
    <name type="scientific">Echinicola strongylocentroti</name>
    <dbReference type="NCBI Taxonomy" id="1795355"/>
    <lineage>
        <taxon>Bacteria</taxon>
        <taxon>Pseudomonadati</taxon>
        <taxon>Bacteroidota</taxon>
        <taxon>Cytophagia</taxon>
        <taxon>Cytophagales</taxon>
        <taxon>Cyclobacteriaceae</taxon>
        <taxon>Echinicola</taxon>
    </lineage>
</organism>
<evidence type="ECO:0000313" key="2">
    <source>
        <dbReference type="Proteomes" id="UP000248688"/>
    </source>
</evidence>
<gene>
    <name evidence="1" type="ORF">DN752_19485</name>
</gene>
<dbReference type="RefSeq" id="WP_112785519.1">
    <property type="nucleotide sequence ID" value="NZ_CP030041.1"/>
</dbReference>
<name>A0A2Z4INM9_9BACT</name>
<dbReference type="KEGG" id="est:DN752_19485"/>
<dbReference type="AlphaFoldDB" id="A0A2Z4INM9"/>
<protein>
    <submittedName>
        <fullName evidence="1">Uncharacterized protein</fullName>
    </submittedName>
</protein>
<sequence>MKTGNVLVIEYDQLPLLARELAGMIRNEIEREDNDIYLTARQLSERIPAMSEDKIKRQIRAKKYGKKMSDNGVLVARPSEVLKYNKLN</sequence>
<keyword evidence="2" id="KW-1185">Reference proteome</keyword>
<reference evidence="1 2" key="1">
    <citation type="submission" date="2018-06" db="EMBL/GenBank/DDBJ databases">
        <title>Echinicola strongylocentroti sp. nov., isolated from a sea urchin Strongylocentrotus intermedius.</title>
        <authorList>
            <person name="Bae S.S."/>
        </authorList>
    </citation>
    <scope>NUCLEOTIDE SEQUENCE [LARGE SCALE GENOMIC DNA]</scope>
    <source>
        <strain evidence="1 2">MEBiC08714</strain>
    </source>
</reference>
<proteinExistence type="predicted"/>
<evidence type="ECO:0000313" key="1">
    <source>
        <dbReference type="EMBL" id="AWW32146.1"/>
    </source>
</evidence>
<dbReference type="Proteomes" id="UP000248688">
    <property type="component" value="Chromosome"/>
</dbReference>
<dbReference type="EMBL" id="CP030041">
    <property type="protein sequence ID" value="AWW32146.1"/>
    <property type="molecule type" value="Genomic_DNA"/>
</dbReference>